<dbReference type="PANTHER" id="PTHR35568:SF1">
    <property type="entry name" value="TRANSCRIPTIONAL REGULATOR DAUR"/>
    <property type="match status" value="1"/>
</dbReference>
<keyword evidence="3" id="KW-0238">DNA-binding</keyword>
<accession>A0A1H4IW00</accession>
<protein>
    <submittedName>
        <fullName evidence="3">Predicted transcriptional regulator YheO, contains PAS and DNA-binding HTH domains</fullName>
    </submittedName>
</protein>
<name>A0A1H4IW00_9MICO</name>
<dbReference type="EMBL" id="FNRY01000001">
    <property type="protein sequence ID" value="SEB38270.1"/>
    <property type="molecule type" value="Genomic_DNA"/>
</dbReference>
<dbReference type="AlphaFoldDB" id="A0A1H4IW00"/>
<dbReference type="InterPro" id="IPR013559">
    <property type="entry name" value="YheO"/>
</dbReference>
<keyword evidence="4" id="KW-1185">Reference proteome</keyword>
<sequence length="236" mass="25359">MTITPSIDGERLIAVFAALVEPLGHTMPANCEVTLHDLSKLPNSIVAISGTVTGRSIGDPATDLLLEQAASGRFENRLGYETCLPDGRRLRSSTMIIKDVSGNPVAALCVNADMTVWEQIQHIAGGMLGASAAGTIEPAVRAVSEKSSPEMFVHDVDELAAHLIRQAITATGIPVDLMQKRHKVEVVRDLKSRGLFMLKDAVELIAGELDVTRFTIYNYLNQIGDEDEPSAATSHS</sequence>
<evidence type="ECO:0000259" key="1">
    <source>
        <dbReference type="Pfam" id="PF08348"/>
    </source>
</evidence>
<dbReference type="OrthoDB" id="9796595at2"/>
<organism evidence="3 4">
    <name type="scientific">Paramicrobacterium humi</name>
    <dbReference type="NCBI Taxonomy" id="640635"/>
    <lineage>
        <taxon>Bacteria</taxon>
        <taxon>Bacillati</taxon>
        <taxon>Actinomycetota</taxon>
        <taxon>Actinomycetes</taxon>
        <taxon>Micrococcales</taxon>
        <taxon>Microbacteriaceae</taxon>
        <taxon>Paramicrobacterium</taxon>
    </lineage>
</organism>
<dbReference type="Proteomes" id="UP000199183">
    <property type="component" value="Unassembled WGS sequence"/>
</dbReference>
<evidence type="ECO:0000313" key="4">
    <source>
        <dbReference type="Proteomes" id="UP000199183"/>
    </source>
</evidence>
<dbReference type="InterPro" id="IPR039445">
    <property type="entry name" value="DauR-like_HTH"/>
</dbReference>
<dbReference type="InterPro" id="IPR039446">
    <property type="entry name" value="DauR-like"/>
</dbReference>
<dbReference type="Pfam" id="PF08348">
    <property type="entry name" value="PAS_6"/>
    <property type="match status" value="1"/>
</dbReference>
<proteinExistence type="predicted"/>
<dbReference type="RefSeq" id="WP_091179187.1">
    <property type="nucleotide sequence ID" value="NZ_FNRY01000001.1"/>
</dbReference>
<dbReference type="STRING" id="640635.SAMN04489806_0329"/>
<feature type="domain" description="YheO-like" evidence="1">
    <location>
        <begin position="16"/>
        <end position="122"/>
    </location>
</feature>
<gene>
    <name evidence="3" type="ORF">SAMN04489806_0329</name>
</gene>
<dbReference type="PANTHER" id="PTHR35568">
    <property type="entry name" value="TRANSCRIPTIONAL REGULATOR DAUR"/>
    <property type="match status" value="1"/>
</dbReference>
<evidence type="ECO:0000313" key="3">
    <source>
        <dbReference type="EMBL" id="SEB38270.1"/>
    </source>
</evidence>
<reference evidence="3 4" key="1">
    <citation type="submission" date="2016-10" db="EMBL/GenBank/DDBJ databases">
        <authorList>
            <person name="de Groot N.N."/>
        </authorList>
    </citation>
    <scope>NUCLEOTIDE SEQUENCE [LARGE SCALE GENOMIC DNA]</scope>
    <source>
        <strain evidence="3 4">DSM 21799</strain>
    </source>
</reference>
<dbReference type="GO" id="GO:0003677">
    <property type="term" value="F:DNA binding"/>
    <property type="evidence" value="ECO:0007669"/>
    <property type="project" value="UniProtKB-KW"/>
</dbReference>
<dbReference type="Pfam" id="PF13309">
    <property type="entry name" value="HTH_22"/>
    <property type="match status" value="1"/>
</dbReference>
<evidence type="ECO:0000259" key="2">
    <source>
        <dbReference type="Pfam" id="PF13309"/>
    </source>
</evidence>
<feature type="domain" description="Transcriptional regulator DauR-like HTH" evidence="2">
    <location>
        <begin position="162"/>
        <end position="221"/>
    </location>
</feature>